<dbReference type="EMBL" id="DNWC01000026">
    <property type="protein sequence ID" value="HBJ07704.1"/>
    <property type="molecule type" value="Genomic_DNA"/>
</dbReference>
<organism evidence="2 3">
    <name type="scientific">Coprobacter fastidiosus</name>
    <dbReference type="NCBI Taxonomy" id="1099853"/>
    <lineage>
        <taxon>Bacteria</taxon>
        <taxon>Pseudomonadati</taxon>
        <taxon>Bacteroidota</taxon>
        <taxon>Bacteroidia</taxon>
        <taxon>Bacteroidales</taxon>
        <taxon>Barnesiellaceae</taxon>
        <taxon>Coprobacter</taxon>
    </lineage>
</organism>
<evidence type="ECO:0000313" key="2">
    <source>
        <dbReference type="EMBL" id="HBJ07704.1"/>
    </source>
</evidence>
<feature type="transmembrane region" description="Helical" evidence="1">
    <location>
        <begin position="103"/>
        <end position="123"/>
    </location>
</feature>
<dbReference type="RefSeq" id="WP_009319551.1">
    <property type="nucleotide sequence ID" value="NZ_CABKQP010000008.1"/>
</dbReference>
<reference evidence="2 3" key="1">
    <citation type="journal article" date="2018" name="Nat. Biotechnol.">
        <title>A standardized bacterial taxonomy based on genome phylogeny substantially revises the tree of life.</title>
        <authorList>
            <person name="Parks D.H."/>
            <person name="Chuvochina M."/>
            <person name="Waite D.W."/>
            <person name="Rinke C."/>
            <person name="Skarshewski A."/>
            <person name="Chaumeil P.A."/>
            <person name="Hugenholtz P."/>
        </authorList>
    </citation>
    <scope>NUCLEOTIDE SEQUENCE [LARGE SCALE GENOMIC DNA]</scope>
    <source>
        <strain evidence="2">UBA11482</strain>
    </source>
</reference>
<feature type="transmembrane region" description="Helical" evidence="1">
    <location>
        <begin position="335"/>
        <end position="353"/>
    </location>
</feature>
<comment type="caution">
    <text evidence="2">The sequence shown here is derived from an EMBL/GenBank/DDBJ whole genome shotgun (WGS) entry which is preliminary data.</text>
</comment>
<sequence>MDKMTNTTTVYTEKKEERYIILFLTGLALYCIGYLLRRIGEETDIIRQPLQYLGFLILIIAAYKSISFRKNHYSTYIQYSMYALLLWHIYTILHNFSITSESLMTYFQPYFFFHLFVPLIVFFPTDKLVHYFIRWGLICIPFFFIFGILFIVPLFKNQSFTEQFVWVLGTTPAFLYLISPYLRNKNILYAGIITALSVLIPTIMARRNLMLTYGNFFILGTLILSISKLKHHIQEKMIGILFLCISCFALYAFFSSGDLGIFQKIYDRISVNNREELFISFIEDMSQKDWIIGKGIDGTYYAPGIDGQEFDSVEDKDDRFLIECGYLQVILKGGVVNLILLLNIFISAIYLGLFKSKNKFCKIAGFVILLWLIDMFPWGMPALDFRYLLVWICSAICINKNIRNFSEEQITKYFAL</sequence>
<dbReference type="Proteomes" id="UP000262954">
    <property type="component" value="Unassembled WGS sequence"/>
</dbReference>
<proteinExistence type="predicted"/>
<evidence type="ECO:0000256" key="1">
    <source>
        <dbReference type="SAM" id="Phobius"/>
    </source>
</evidence>
<feature type="transmembrane region" description="Helical" evidence="1">
    <location>
        <begin position="360"/>
        <end position="379"/>
    </location>
</feature>
<feature type="transmembrane region" description="Helical" evidence="1">
    <location>
        <begin position="187"/>
        <end position="204"/>
    </location>
</feature>
<feature type="transmembrane region" description="Helical" evidence="1">
    <location>
        <begin position="49"/>
        <end position="67"/>
    </location>
</feature>
<name>A0A354LZL5_9BACT</name>
<evidence type="ECO:0000313" key="3">
    <source>
        <dbReference type="Proteomes" id="UP000262954"/>
    </source>
</evidence>
<feature type="transmembrane region" description="Helical" evidence="1">
    <location>
        <begin position="20"/>
        <end position="37"/>
    </location>
</feature>
<dbReference type="AlphaFoldDB" id="A0A354LZL5"/>
<protein>
    <recommendedName>
        <fullName evidence="4">O-antigen ligase domain-containing protein</fullName>
    </recommendedName>
</protein>
<evidence type="ECO:0008006" key="4">
    <source>
        <dbReference type="Google" id="ProtNLM"/>
    </source>
</evidence>
<feature type="transmembrane region" description="Helical" evidence="1">
    <location>
        <begin position="210"/>
        <end position="226"/>
    </location>
</feature>
<keyword evidence="1" id="KW-1133">Transmembrane helix</keyword>
<gene>
    <name evidence="2" type="ORF">DDY73_01750</name>
</gene>
<keyword evidence="1" id="KW-0812">Transmembrane</keyword>
<accession>A0A354LZL5</accession>
<keyword evidence="1" id="KW-0472">Membrane</keyword>
<feature type="transmembrane region" description="Helical" evidence="1">
    <location>
        <begin position="238"/>
        <end position="254"/>
    </location>
</feature>
<feature type="transmembrane region" description="Helical" evidence="1">
    <location>
        <begin position="79"/>
        <end position="97"/>
    </location>
</feature>
<feature type="transmembrane region" description="Helical" evidence="1">
    <location>
        <begin position="135"/>
        <end position="152"/>
    </location>
</feature>
<feature type="transmembrane region" description="Helical" evidence="1">
    <location>
        <begin position="164"/>
        <end position="182"/>
    </location>
</feature>